<keyword evidence="8" id="KW-1185">Reference proteome</keyword>
<sequence>MLQSRLSHVCDACKARKVKCHKPSDLSADPSAACANCRKKGYDCVYSPLKRRFKARNYSPRRFLPASCLPLEETDRVEAPTPLLTASSSGRHPEDGGSNSGASQFQGLITDALSGPLYMDQLLQTRQPTGRTQNASFLLGANENHCMRWSELEPSFPWCFL</sequence>
<evidence type="ECO:0000313" key="8">
    <source>
        <dbReference type="Proteomes" id="UP000326289"/>
    </source>
</evidence>
<name>A0A5N6JFR3_9EURO</name>
<evidence type="ECO:0000259" key="6">
    <source>
        <dbReference type="PROSITE" id="PS50048"/>
    </source>
</evidence>
<keyword evidence="4" id="KW-0539">Nucleus</keyword>
<keyword evidence="1" id="KW-0805">Transcription regulation</keyword>
<feature type="region of interest" description="Disordered" evidence="5">
    <location>
        <begin position="79"/>
        <end position="103"/>
    </location>
</feature>
<organism evidence="7 8">
    <name type="scientific">Aspergillus minisclerotigenes</name>
    <dbReference type="NCBI Taxonomy" id="656917"/>
    <lineage>
        <taxon>Eukaryota</taxon>
        <taxon>Fungi</taxon>
        <taxon>Dikarya</taxon>
        <taxon>Ascomycota</taxon>
        <taxon>Pezizomycotina</taxon>
        <taxon>Eurotiomycetes</taxon>
        <taxon>Eurotiomycetidae</taxon>
        <taxon>Eurotiales</taxon>
        <taxon>Aspergillaceae</taxon>
        <taxon>Aspergillus</taxon>
        <taxon>Aspergillus subgen. Circumdati</taxon>
    </lineage>
</organism>
<accession>A0A5N6JFR3</accession>
<dbReference type="Pfam" id="PF00172">
    <property type="entry name" value="Zn_clus"/>
    <property type="match status" value="1"/>
</dbReference>
<gene>
    <name evidence="7" type="ORF">BDV30DRAFT_205193</name>
</gene>
<dbReference type="CDD" id="cd00067">
    <property type="entry name" value="GAL4"/>
    <property type="match status" value="1"/>
</dbReference>
<dbReference type="GO" id="GO:0009893">
    <property type="term" value="P:positive regulation of metabolic process"/>
    <property type="evidence" value="ECO:0007669"/>
    <property type="project" value="UniProtKB-ARBA"/>
</dbReference>
<feature type="non-terminal residue" evidence="7">
    <location>
        <position position="161"/>
    </location>
</feature>
<dbReference type="InterPro" id="IPR001138">
    <property type="entry name" value="Zn2Cys6_DnaBD"/>
</dbReference>
<dbReference type="Proteomes" id="UP000326289">
    <property type="component" value="Unassembled WGS sequence"/>
</dbReference>
<dbReference type="Gene3D" id="4.10.240.10">
    <property type="entry name" value="Zn(2)-C6 fungal-type DNA-binding domain"/>
    <property type="match status" value="1"/>
</dbReference>
<dbReference type="PROSITE" id="PS50048">
    <property type="entry name" value="ZN2_CY6_FUNGAL_2"/>
    <property type="match status" value="1"/>
</dbReference>
<keyword evidence="3" id="KW-0804">Transcription</keyword>
<dbReference type="SMART" id="SM00066">
    <property type="entry name" value="GAL4"/>
    <property type="match status" value="1"/>
</dbReference>
<dbReference type="EMBL" id="ML732772">
    <property type="protein sequence ID" value="KAB8277518.1"/>
    <property type="molecule type" value="Genomic_DNA"/>
</dbReference>
<evidence type="ECO:0000256" key="1">
    <source>
        <dbReference type="ARBA" id="ARBA00023015"/>
    </source>
</evidence>
<dbReference type="GO" id="GO:0003677">
    <property type="term" value="F:DNA binding"/>
    <property type="evidence" value="ECO:0007669"/>
    <property type="project" value="UniProtKB-KW"/>
</dbReference>
<evidence type="ECO:0000313" key="7">
    <source>
        <dbReference type="EMBL" id="KAB8277518.1"/>
    </source>
</evidence>
<evidence type="ECO:0000256" key="4">
    <source>
        <dbReference type="ARBA" id="ARBA00023242"/>
    </source>
</evidence>
<keyword evidence="2" id="KW-0238">DNA-binding</keyword>
<evidence type="ECO:0000256" key="5">
    <source>
        <dbReference type="SAM" id="MobiDB-lite"/>
    </source>
</evidence>
<evidence type="ECO:0000256" key="3">
    <source>
        <dbReference type="ARBA" id="ARBA00023163"/>
    </source>
</evidence>
<dbReference type="GO" id="GO:0000981">
    <property type="term" value="F:DNA-binding transcription factor activity, RNA polymerase II-specific"/>
    <property type="evidence" value="ECO:0007669"/>
    <property type="project" value="InterPro"/>
</dbReference>
<dbReference type="InterPro" id="IPR036864">
    <property type="entry name" value="Zn2-C6_fun-type_DNA-bd_sf"/>
</dbReference>
<proteinExistence type="predicted"/>
<reference evidence="7 8" key="1">
    <citation type="submission" date="2019-04" db="EMBL/GenBank/DDBJ databases">
        <title>Fungal friends and foes A comparative genomics study of 23 Aspergillus species from section Flavi.</title>
        <authorList>
            <consortium name="DOE Joint Genome Institute"/>
            <person name="Kjaerbolling I."/>
            <person name="Vesth T.C."/>
            <person name="Frisvad J.C."/>
            <person name="Nybo J.L."/>
            <person name="Theobald S."/>
            <person name="Kildgaard S."/>
            <person name="Petersen T.I."/>
            <person name="Kuo A."/>
            <person name="Sato A."/>
            <person name="Lyhne E.K."/>
            <person name="Kogle M.E."/>
            <person name="Wiebenga A."/>
            <person name="Kun R.S."/>
            <person name="Lubbers R.J."/>
            <person name="Makela M.R."/>
            <person name="Barry K."/>
            <person name="Chovatia M."/>
            <person name="Clum A."/>
            <person name="Daum C."/>
            <person name="Haridas S."/>
            <person name="He G."/>
            <person name="LaButti K."/>
            <person name="Lipzen A."/>
            <person name="Mondo S."/>
            <person name="Pangilinan J."/>
            <person name="Riley R."/>
            <person name="Salamov A."/>
            <person name="Simmons B.A."/>
            <person name="Magnuson J.K."/>
            <person name="Henrissat B."/>
            <person name="Mortensen U.H."/>
            <person name="Larsen T.O."/>
            <person name="De vries R.P."/>
            <person name="Grigoriev I.V."/>
            <person name="Machida M."/>
            <person name="Baker S.E."/>
            <person name="Andersen M.R."/>
        </authorList>
    </citation>
    <scope>NUCLEOTIDE SEQUENCE [LARGE SCALE GENOMIC DNA]</scope>
    <source>
        <strain evidence="7 8">CBS 117635</strain>
    </source>
</reference>
<dbReference type="AlphaFoldDB" id="A0A5N6JFR3"/>
<feature type="non-terminal residue" evidence="7">
    <location>
        <position position="1"/>
    </location>
</feature>
<dbReference type="GO" id="GO:0008270">
    <property type="term" value="F:zinc ion binding"/>
    <property type="evidence" value="ECO:0007669"/>
    <property type="project" value="InterPro"/>
</dbReference>
<evidence type="ECO:0000256" key="2">
    <source>
        <dbReference type="ARBA" id="ARBA00023125"/>
    </source>
</evidence>
<feature type="domain" description="Zn(2)-C6 fungal-type" evidence="6">
    <location>
        <begin position="9"/>
        <end position="46"/>
    </location>
</feature>
<protein>
    <recommendedName>
        <fullName evidence="6">Zn(2)-C6 fungal-type domain-containing protein</fullName>
    </recommendedName>
</protein>
<dbReference type="SUPFAM" id="SSF57701">
    <property type="entry name" value="Zn2/Cys6 DNA-binding domain"/>
    <property type="match status" value="1"/>
</dbReference>